<reference evidence="1" key="1">
    <citation type="submission" date="2014-09" db="EMBL/GenBank/DDBJ databases">
        <authorList>
            <person name="Magalhaes I.L.F."/>
            <person name="Oliveira U."/>
            <person name="Santos F.R."/>
            <person name="Vidigal T.H.D.A."/>
            <person name="Brescovit A.D."/>
            <person name="Santos A.J."/>
        </authorList>
    </citation>
    <scope>NUCLEOTIDE SEQUENCE</scope>
    <source>
        <tissue evidence="1">Shoot tissue taken approximately 20 cm above the soil surface</tissue>
    </source>
</reference>
<dbReference type="EMBL" id="GBRH01212079">
    <property type="protein sequence ID" value="JAD85816.1"/>
    <property type="molecule type" value="Transcribed_RNA"/>
</dbReference>
<sequence>MHFTSQQLLKVHEDKLKSVACRLITKERKRGCRATFCQIGRKHFQFRPCAASTDAFK</sequence>
<protein>
    <submittedName>
        <fullName evidence="1">Uncharacterized protein</fullName>
    </submittedName>
</protein>
<reference evidence="1" key="2">
    <citation type="journal article" date="2015" name="Data Brief">
        <title>Shoot transcriptome of the giant reed, Arundo donax.</title>
        <authorList>
            <person name="Barrero R.A."/>
            <person name="Guerrero F.D."/>
            <person name="Moolhuijzen P."/>
            <person name="Goolsby J.A."/>
            <person name="Tidwell J."/>
            <person name="Bellgard S.E."/>
            <person name="Bellgard M.I."/>
        </authorList>
    </citation>
    <scope>NUCLEOTIDE SEQUENCE</scope>
    <source>
        <tissue evidence="1">Shoot tissue taken approximately 20 cm above the soil surface</tissue>
    </source>
</reference>
<proteinExistence type="predicted"/>
<name>A0A0A9DD94_ARUDO</name>
<dbReference type="AlphaFoldDB" id="A0A0A9DD94"/>
<evidence type="ECO:0000313" key="1">
    <source>
        <dbReference type="EMBL" id="JAD85816.1"/>
    </source>
</evidence>
<organism evidence="1">
    <name type="scientific">Arundo donax</name>
    <name type="common">Giant reed</name>
    <name type="synonym">Donax arundinaceus</name>
    <dbReference type="NCBI Taxonomy" id="35708"/>
    <lineage>
        <taxon>Eukaryota</taxon>
        <taxon>Viridiplantae</taxon>
        <taxon>Streptophyta</taxon>
        <taxon>Embryophyta</taxon>
        <taxon>Tracheophyta</taxon>
        <taxon>Spermatophyta</taxon>
        <taxon>Magnoliopsida</taxon>
        <taxon>Liliopsida</taxon>
        <taxon>Poales</taxon>
        <taxon>Poaceae</taxon>
        <taxon>PACMAD clade</taxon>
        <taxon>Arundinoideae</taxon>
        <taxon>Arundineae</taxon>
        <taxon>Arundo</taxon>
    </lineage>
</organism>
<accession>A0A0A9DD94</accession>